<dbReference type="GO" id="GO:0006572">
    <property type="term" value="P:L-tyrosine catabolic process"/>
    <property type="evidence" value="ECO:0007669"/>
    <property type="project" value="TreeGrafter"/>
</dbReference>
<evidence type="ECO:0000256" key="2">
    <source>
        <dbReference type="ARBA" id="ARBA00007441"/>
    </source>
</evidence>
<dbReference type="Gene3D" id="3.90.1150.10">
    <property type="entry name" value="Aspartate Aminotransferase, domain 1"/>
    <property type="match status" value="1"/>
</dbReference>
<sequence>AVAEYLSLVLPYKLANDDVYLTIGCRQAMEVVLAVLNRKDANILLPRPGYPLYDIFVAYYGIRVRYYNLIPERDWEVDLDQVGAIADSNTVAIVLINPNNPCGVVFSHDHLAKLAETAKRLGLLIISDEVYSPMVFGDRPFVPMGLFATVVPVVTLGSISKRWMVPGWRVGWIVTCDPCGILQDTQIKEAIEKLLNLVSDPATIAQGALPDIIKRTPQEFYGKILQTLSHAAEICYNRVQKIDVLSCQFKPQGSMFLMVKINISGFEDISDDVEFCSKLVKEESVIILP</sequence>
<dbReference type="InterPro" id="IPR005958">
    <property type="entry name" value="TyrNic_aminoTrfase"/>
</dbReference>
<dbReference type="Proteomes" id="UP000824469">
    <property type="component" value="Unassembled WGS sequence"/>
</dbReference>
<evidence type="ECO:0000313" key="6">
    <source>
        <dbReference type="Proteomes" id="UP000824469"/>
    </source>
</evidence>
<evidence type="ECO:0000313" key="5">
    <source>
        <dbReference type="EMBL" id="KAH9312206.1"/>
    </source>
</evidence>
<protein>
    <recommendedName>
        <fullName evidence="4">Aminotransferase class I/classII large domain-containing protein</fullName>
    </recommendedName>
</protein>
<gene>
    <name evidence="5" type="ORF">KI387_027241</name>
</gene>
<keyword evidence="6" id="KW-1185">Reference proteome</keyword>
<evidence type="ECO:0000256" key="3">
    <source>
        <dbReference type="ARBA" id="ARBA00022898"/>
    </source>
</evidence>
<dbReference type="SUPFAM" id="SSF53383">
    <property type="entry name" value="PLP-dependent transferases"/>
    <property type="match status" value="1"/>
</dbReference>
<comment type="cofactor">
    <cofactor evidence="1">
        <name>pyridoxal 5'-phosphate</name>
        <dbReference type="ChEBI" id="CHEBI:597326"/>
    </cofactor>
</comment>
<comment type="similarity">
    <text evidence="2">Belongs to the class-I pyridoxal-phosphate-dependent aminotransferase family.</text>
</comment>
<dbReference type="PANTHER" id="PTHR45744">
    <property type="entry name" value="TYROSINE AMINOTRANSFERASE"/>
    <property type="match status" value="1"/>
</dbReference>
<dbReference type="OMA" id="PHSIMKD"/>
<dbReference type="Pfam" id="PF00155">
    <property type="entry name" value="Aminotran_1_2"/>
    <property type="match status" value="1"/>
</dbReference>
<comment type="caution">
    <text evidence="5">The sequence shown here is derived from an EMBL/GenBank/DDBJ whole genome shotgun (WGS) entry which is preliminary data.</text>
</comment>
<reference evidence="5 6" key="1">
    <citation type="journal article" date="2021" name="Nat. Plants">
        <title>The Taxus genome provides insights into paclitaxel biosynthesis.</title>
        <authorList>
            <person name="Xiong X."/>
            <person name="Gou J."/>
            <person name="Liao Q."/>
            <person name="Li Y."/>
            <person name="Zhou Q."/>
            <person name="Bi G."/>
            <person name="Li C."/>
            <person name="Du R."/>
            <person name="Wang X."/>
            <person name="Sun T."/>
            <person name="Guo L."/>
            <person name="Liang H."/>
            <person name="Lu P."/>
            <person name="Wu Y."/>
            <person name="Zhang Z."/>
            <person name="Ro D.K."/>
            <person name="Shang Y."/>
            <person name="Huang S."/>
            <person name="Yan J."/>
        </authorList>
    </citation>
    <scope>NUCLEOTIDE SEQUENCE [LARGE SCALE GENOMIC DNA]</scope>
    <source>
        <strain evidence="5">Ta-2019</strain>
    </source>
</reference>
<dbReference type="InterPro" id="IPR015422">
    <property type="entry name" value="PyrdxlP-dep_Trfase_small"/>
</dbReference>
<dbReference type="NCBIfam" id="TIGR01265">
    <property type="entry name" value="tyr_nico_aTase"/>
    <property type="match status" value="1"/>
</dbReference>
<dbReference type="GO" id="GO:0004838">
    <property type="term" value="F:L-tyrosine-2-oxoglutarate transaminase activity"/>
    <property type="evidence" value="ECO:0007669"/>
    <property type="project" value="TreeGrafter"/>
</dbReference>
<accession>A0AA38FY36</accession>
<dbReference type="Gene3D" id="3.40.640.10">
    <property type="entry name" value="Type I PLP-dependent aspartate aminotransferase-like (Major domain)"/>
    <property type="match status" value="1"/>
</dbReference>
<proteinExistence type="inferred from homology"/>
<organism evidence="5 6">
    <name type="scientific">Taxus chinensis</name>
    <name type="common">Chinese yew</name>
    <name type="synonym">Taxus wallichiana var. chinensis</name>
    <dbReference type="NCBI Taxonomy" id="29808"/>
    <lineage>
        <taxon>Eukaryota</taxon>
        <taxon>Viridiplantae</taxon>
        <taxon>Streptophyta</taxon>
        <taxon>Embryophyta</taxon>
        <taxon>Tracheophyta</taxon>
        <taxon>Spermatophyta</taxon>
        <taxon>Pinopsida</taxon>
        <taxon>Pinidae</taxon>
        <taxon>Conifers II</taxon>
        <taxon>Cupressales</taxon>
        <taxon>Taxaceae</taxon>
        <taxon>Taxus</taxon>
    </lineage>
</organism>
<dbReference type="AlphaFoldDB" id="A0AA38FY36"/>
<name>A0AA38FY36_TAXCH</name>
<dbReference type="GO" id="GO:0030170">
    <property type="term" value="F:pyridoxal phosphate binding"/>
    <property type="evidence" value="ECO:0007669"/>
    <property type="project" value="InterPro"/>
</dbReference>
<evidence type="ECO:0000259" key="4">
    <source>
        <dbReference type="Pfam" id="PF00155"/>
    </source>
</evidence>
<dbReference type="InterPro" id="IPR015421">
    <property type="entry name" value="PyrdxlP-dep_Trfase_major"/>
</dbReference>
<dbReference type="InterPro" id="IPR015424">
    <property type="entry name" value="PyrdxlP-dep_Trfase"/>
</dbReference>
<feature type="domain" description="Aminotransferase class I/classII large" evidence="4">
    <location>
        <begin position="15"/>
        <end position="289"/>
    </location>
</feature>
<dbReference type="CDD" id="cd00609">
    <property type="entry name" value="AAT_like"/>
    <property type="match status" value="1"/>
</dbReference>
<dbReference type="PANTHER" id="PTHR45744:SF11">
    <property type="entry name" value="TYROSINE AMINOTRANSFERASE"/>
    <property type="match status" value="1"/>
</dbReference>
<evidence type="ECO:0000256" key="1">
    <source>
        <dbReference type="ARBA" id="ARBA00001933"/>
    </source>
</evidence>
<dbReference type="EMBL" id="JAHRHJ020000006">
    <property type="protein sequence ID" value="KAH9312206.1"/>
    <property type="molecule type" value="Genomic_DNA"/>
</dbReference>
<dbReference type="InterPro" id="IPR004839">
    <property type="entry name" value="Aminotransferase_I/II_large"/>
</dbReference>
<keyword evidence="3" id="KW-0663">Pyridoxal phosphate</keyword>
<feature type="non-terminal residue" evidence="5">
    <location>
        <position position="289"/>
    </location>
</feature>
<feature type="non-terminal residue" evidence="5">
    <location>
        <position position="1"/>
    </location>
</feature>